<feature type="chain" id="PRO_5045639110" evidence="8">
    <location>
        <begin position="18"/>
        <end position="273"/>
    </location>
</feature>
<evidence type="ECO:0000256" key="2">
    <source>
        <dbReference type="ARBA" id="ARBA00022525"/>
    </source>
</evidence>
<evidence type="ECO:0000256" key="4">
    <source>
        <dbReference type="ARBA" id="ARBA00022729"/>
    </source>
</evidence>
<dbReference type="EMBL" id="JAAGBB010000010">
    <property type="protein sequence ID" value="MBR0664668.1"/>
    <property type="molecule type" value="Genomic_DNA"/>
</dbReference>
<keyword evidence="2" id="KW-0964">Secreted</keyword>
<feature type="domain" description="Phospholipase/carboxylesterase/thioesterase" evidence="9">
    <location>
        <begin position="116"/>
        <end position="189"/>
    </location>
</feature>
<evidence type="ECO:0000313" key="11">
    <source>
        <dbReference type="Proteomes" id="UP001196870"/>
    </source>
</evidence>
<keyword evidence="7" id="KW-0624">Polysaccharide degradation</keyword>
<reference evidence="11" key="1">
    <citation type="journal article" date="2021" name="Syst. Appl. Microbiol.">
        <title>Roseomonas hellenica sp. nov., isolated from roots of wild-growing Alkanna tinctoria.</title>
        <authorList>
            <person name="Rat A."/>
            <person name="Naranjo H.D."/>
            <person name="Lebbe L."/>
            <person name="Cnockaert M."/>
            <person name="Krigas N."/>
            <person name="Grigoriadou K."/>
            <person name="Maloupa E."/>
            <person name="Willems A."/>
        </authorList>
    </citation>
    <scope>NUCLEOTIDE SEQUENCE [LARGE SCALE GENOMIC DNA]</scope>
    <source>
        <strain evidence="11">LMG 31523</strain>
    </source>
</reference>
<evidence type="ECO:0000256" key="7">
    <source>
        <dbReference type="ARBA" id="ARBA00023326"/>
    </source>
</evidence>
<dbReference type="InterPro" id="IPR029058">
    <property type="entry name" value="AB_hydrolase_fold"/>
</dbReference>
<protein>
    <submittedName>
        <fullName evidence="10">Alpha/beta fold hydrolase</fullName>
    </submittedName>
</protein>
<comment type="subcellular location">
    <subcellularLocation>
        <location evidence="1">Secreted</location>
    </subcellularLocation>
</comment>
<dbReference type="InterPro" id="IPR043595">
    <property type="entry name" value="FaeB/C/D"/>
</dbReference>
<dbReference type="InterPro" id="IPR003140">
    <property type="entry name" value="PLipase/COase/thioEstase"/>
</dbReference>
<evidence type="ECO:0000256" key="5">
    <source>
        <dbReference type="ARBA" id="ARBA00022801"/>
    </source>
</evidence>
<dbReference type="GO" id="GO:0016787">
    <property type="term" value="F:hydrolase activity"/>
    <property type="evidence" value="ECO:0007669"/>
    <property type="project" value="UniProtKB-KW"/>
</dbReference>
<dbReference type="SUPFAM" id="SSF53474">
    <property type="entry name" value="alpha/beta-Hydrolases"/>
    <property type="match status" value="1"/>
</dbReference>
<evidence type="ECO:0000259" key="9">
    <source>
        <dbReference type="Pfam" id="PF02230"/>
    </source>
</evidence>
<keyword evidence="4 8" id="KW-0732">Signal</keyword>
<evidence type="ECO:0000256" key="8">
    <source>
        <dbReference type="SAM" id="SignalP"/>
    </source>
</evidence>
<feature type="signal peptide" evidence="8">
    <location>
        <begin position="1"/>
        <end position="17"/>
    </location>
</feature>
<evidence type="ECO:0000256" key="6">
    <source>
        <dbReference type="ARBA" id="ARBA00023277"/>
    </source>
</evidence>
<sequence>MALLGLVIAILMAPAWASDMGEGCVTRGVCDVAGGRYDVALPRTGRPRAAYLFFHGYASSADAVMHDRDFVAAATSRNIAFVAVDGLNGRWSFEHSPSSERDDLRFIAAVLGDIEHRLGLGHDRIIIGGFSLGASMAWYTACHIGSRVAGSVTFSGVFWSPLPKGSDCEDAPPAMIHFHGRADRIFPLEGRAVRAGARQGDTFVSRTVMEARGGCVSQRRIEQIVDIPCEVTDCSRGPIRLCIHDGGHEVRADWLAAALDLLPLAPSAPGASR</sequence>
<evidence type="ECO:0000313" key="10">
    <source>
        <dbReference type="EMBL" id="MBR0664668.1"/>
    </source>
</evidence>
<dbReference type="RefSeq" id="WP_211852336.1">
    <property type="nucleotide sequence ID" value="NZ_JAAGBB010000010.1"/>
</dbReference>
<organism evidence="10 11">
    <name type="scientific">Plastoroseomonas hellenica</name>
    <dbReference type="NCBI Taxonomy" id="2687306"/>
    <lineage>
        <taxon>Bacteria</taxon>
        <taxon>Pseudomonadati</taxon>
        <taxon>Pseudomonadota</taxon>
        <taxon>Alphaproteobacteria</taxon>
        <taxon>Acetobacterales</taxon>
        <taxon>Acetobacteraceae</taxon>
        <taxon>Plastoroseomonas</taxon>
    </lineage>
</organism>
<evidence type="ECO:0000256" key="1">
    <source>
        <dbReference type="ARBA" id="ARBA00004613"/>
    </source>
</evidence>
<dbReference type="PANTHER" id="PTHR38050">
    <property type="match status" value="1"/>
</dbReference>
<accession>A0ABS5EWJ7</accession>
<evidence type="ECO:0000256" key="3">
    <source>
        <dbReference type="ARBA" id="ARBA00022651"/>
    </source>
</evidence>
<dbReference type="Gene3D" id="3.40.50.1820">
    <property type="entry name" value="alpha/beta hydrolase"/>
    <property type="match status" value="1"/>
</dbReference>
<keyword evidence="6" id="KW-0119">Carbohydrate metabolism</keyword>
<keyword evidence="3" id="KW-0858">Xylan degradation</keyword>
<dbReference type="Proteomes" id="UP001196870">
    <property type="component" value="Unassembled WGS sequence"/>
</dbReference>
<proteinExistence type="predicted"/>
<gene>
    <name evidence="10" type="ORF">GXW71_09920</name>
</gene>
<comment type="caution">
    <text evidence="10">The sequence shown here is derived from an EMBL/GenBank/DDBJ whole genome shotgun (WGS) entry which is preliminary data.</text>
</comment>
<dbReference type="Pfam" id="PF02230">
    <property type="entry name" value="Abhydrolase_2"/>
    <property type="match status" value="1"/>
</dbReference>
<dbReference type="PANTHER" id="PTHR38050:SF2">
    <property type="entry name" value="FERULOYL ESTERASE C-RELATED"/>
    <property type="match status" value="1"/>
</dbReference>
<keyword evidence="11" id="KW-1185">Reference proteome</keyword>
<keyword evidence="5 10" id="KW-0378">Hydrolase</keyword>
<name>A0ABS5EWJ7_9PROT</name>